<evidence type="ECO:0000313" key="1">
    <source>
        <dbReference type="EMBL" id="SVC17447.1"/>
    </source>
</evidence>
<proteinExistence type="predicted"/>
<accession>A0A382K302</accession>
<dbReference type="EMBL" id="UINC01077379">
    <property type="protein sequence ID" value="SVC17447.1"/>
    <property type="molecule type" value="Genomic_DNA"/>
</dbReference>
<sequence>MIASGNNVALGDIINGILPGMRIGKKYRKTSKSERNAEIKGCPKEKIEA</sequence>
<protein>
    <submittedName>
        <fullName evidence="1">Uncharacterized protein</fullName>
    </submittedName>
</protein>
<gene>
    <name evidence="1" type="ORF">METZ01_LOCUS270301</name>
</gene>
<organism evidence="1">
    <name type="scientific">marine metagenome</name>
    <dbReference type="NCBI Taxonomy" id="408172"/>
    <lineage>
        <taxon>unclassified sequences</taxon>
        <taxon>metagenomes</taxon>
        <taxon>ecological metagenomes</taxon>
    </lineage>
</organism>
<dbReference type="AlphaFoldDB" id="A0A382K302"/>
<reference evidence="1" key="1">
    <citation type="submission" date="2018-05" db="EMBL/GenBank/DDBJ databases">
        <authorList>
            <person name="Lanie J.A."/>
            <person name="Ng W.-L."/>
            <person name="Kazmierczak K.M."/>
            <person name="Andrzejewski T.M."/>
            <person name="Davidsen T.M."/>
            <person name="Wayne K.J."/>
            <person name="Tettelin H."/>
            <person name="Glass J.I."/>
            <person name="Rusch D."/>
            <person name="Podicherti R."/>
            <person name="Tsui H.-C.T."/>
            <person name="Winkler M.E."/>
        </authorList>
    </citation>
    <scope>NUCLEOTIDE SEQUENCE</scope>
</reference>
<name>A0A382K302_9ZZZZ</name>